<dbReference type="Pfam" id="PF01408">
    <property type="entry name" value="GFO_IDH_MocA"/>
    <property type="match status" value="1"/>
</dbReference>
<dbReference type="InterPro" id="IPR000683">
    <property type="entry name" value="Gfo/Idh/MocA-like_OxRdtase_N"/>
</dbReference>
<dbReference type="PANTHER" id="PTHR43377:SF1">
    <property type="entry name" value="BILIVERDIN REDUCTASE A"/>
    <property type="match status" value="1"/>
</dbReference>
<dbReference type="EMBL" id="JAFBCV010000007">
    <property type="protein sequence ID" value="MBM7839333.1"/>
    <property type="molecule type" value="Genomic_DNA"/>
</dbReference>
<name>A0ABS2SUV9_9BACI</name>
<evidence type="ECO:0000313" key="2">
    <source>
        <dbReference type="EMBL" id="MBM7839333.1"/>
    </source>
</evidence>
<protein>
    <submittedName>
        <fullName evidence="2">Dehydrogenase</fullName>
    </submittedName>
</protein>
<evidence type="ECO:0000313" key="3">
    <source>
        <dbReference type="Proteomes" id="UP001179280"/>
    </source>
</evidence>
<dbReference type="Gene3D" id="3.30.360.10">
    <property type="entry name" value="Dihydrodipicolinate Reductase, domain 2"/>
    <property type="match status" value="1"/>
</dbReference>
<keyword evidence="3" id="KW-1185">Reference proteome</keyword>
<dbReference type="PANTHER" id="PTHR43377">
    <property type="entry name" value="BILIVERDIN REDUCTASE A"/>
    <property type="match status" value="1"/>
</dbReference>
<comment type="caution">
    <text evidence="2">The sequence shown here is derived from an EMBL/GenBank/DDBJ whole genome shotgun (WGS) entry which is preliminary data.</text>
</comment>
<dbReference type="InterPro" id="IPR036291">
    <property type="entry name" value="NAD(P)-bd_dom_sf"/>
</dbReference>
<gene>
    <name evidence="2" type="ORF">JOC54_002604</name>
</gene>
<organism evidence="2 3">
    <name type="scientific">Shouchella xiaoxiensis</name>
    <dbReference type="NCBI Taxonomy" id="766895"/>
    <lineage>
        <taxon>Bacteria</taxon>
        <taxon>Bacillati</taxon>
        <taxon>Bacillota</taxon>
        <taxon>Bacilli</taxon>
        <taxon>Bacillales</taxon>
        <taxon>Bacillaceae</taxon>
        <taxon>Shouchella</taxon>
    </lineage>
</organism>
<proteinExistence type="predicted"/>
<feature type="domain" description="Gfo/Idh/MocA-like oxidoreductase N-terminal" evidence="1">
    <location>
        <begin position="1"/>
        <end position="117"/>
    </location>
</feature>
<reference evidence="2" key="1">
    <citation type="submission" date="2021-01" db="EMBL/GenBank/DDBJ databases">
        <title>Genomic Encyclopedia of Type Strains, Phase IV (KMG-IV): sequencing the most valuable type-strain genomes for metagenomic binning, comparative biology and taxonomic classification.</title>
        <authorList>
            <person name="Goeker M."/>
        </authorList>
    </citation>
    <scope>NUCLEOTIDE SEQUENCE</scope>
    <source>
        <strain evidence="2">DSM 21943</strain>
    </source>
</reference>
<accession>A0ABS2SUV9</accession>
<dbReference type="Gene3D" id="3.40.50.720">
    <property type="entry name" value="NAD(P)-binding Rossmann-like Domain"/>
    <property type="match status" value="1"/>
</dbReference>
<dbReference type="Proteomes" id="UP001179280">
    <property type="component" value="Unassembled WGS sequence"/>
</dbReference>
<dbReference type="InterPro" id="IPR051450">
    <property type="entry name" value="Gfo/Idh/MocA_Oxidoreductases"/>
</dbReference>
<sequence>MNVAVLGTGFGVEHIRLYKQLKSIHSITVFGRNEIKLREIRAEWNVETTTDIHSILTDDTIKLVDVCLPTNVHMEYVINALKHGKDVFCETPIAHTLEDARAMLETADELGQRLWINQFIKREAPYQVLANAYEDNLYGKLKLLHIQRLTPPLWGDLSLKTLSTELMIHDCDVVSGLLGVPERVTSIGASHLQGQSQLYGLLQYPDTLVHMEGASMMPFGFPFRVGFKAIFEEATLEYQEDGFRDEVVEWFKRYSDGRCEDVVYTKGNCLEETLKEVVQLCLSERQASNLDAAYAVASLELALTLNEQVIG</sequence>
<evidence type="ECO:0000259" key="1">
    <source>
        <dbReference type="Pfam" id="PF01408"/>
    </source>
</evidence>
<dbReference type="SUPFAM" id="SSF51735">
    <property type="entry name" value="NAD(P)-binding Rossmann-fold domains"/>
    <property type="match status" value="1"/>
</dbReference>
<dbReference type="RefSeq" id="WP_204466601.1">
    <property type="nucleotide sequence ID" value="NZ_JAFBCV010000007.1"/>
</dbReference>